<proteinExistence type="predicted"/>
<reference evidence="3" key="2">
    <citation type="submission" date="2016-02" db="EMBL/GenBank/DDBJ databases">
        <title>Genome sequencing of Aspergillus luchuensis NBRC 4314.</title>
        <authorList>
            <person name="Yamada O."/>
        </authorList>
    </citation>
    <scope>NUCLEOTIDE SEQUENCE [LARGE SCALE GENOMIC DNA]</scope>
    <source>
        <strain evidence="3">RIB 2604</strain>
    </source>
</reference>
<sequence>MGRAGAYWDTRTTLYPQFQRATLNLIESATALKVDNPCPGVHQQRDNQAVQSYDTIQAALAAIRSSEKHMSEQHTQDLSKNQNKDHAHVKSRLLRAYLPSSQSAKPNRQSGAQLKQTSVQSHLLREVVGNQHRNNEAVYA</sequence>
<feature type="region of interest" description="Disordered" evidence="1">
    <location>
        <begin position="64"/>
        <end position="119"/>
    </location>
</feature>
<evidence type="ECO:0000313" key="3">
    <source>
        <dbReference type="Proteomes" id="UP000075230"/>
    </source>
</evidence>
<feature type="compositionally biased region" description="Polar residues" evidence="1">
    <location>
        <begin position="99"/>
        <end position="119"/>
    </location>
</feature>
<dbReference type="EMBL" id="BCWF01000009">
    <property type="protein sequence ID" value="GAT21055.1"/>
    <property type="molecule type" value="Genomic_DNA"/>
</dbReference>
<evidence type="ECO:0000313" key="2">
    <source>
        <dbReference type="EMBL" id="GAT21055.1"/>
    </source>
</evidence>
<name>A0A146F4M0_ASPKA</name>
<comment type="caution">
    <text evidence="2">The sequence shown here is derived from an EMBL/GenBank/DDBJ whole genome shotgun (WGS) entry which is preliminary data.</text>
</comment>
<feature type="compositionally biased region" description="Basic and acidic residues" evidence="1">
    <location>
        <begin position="65"/>
        <end position="88"/>
    </location>
</feature>
<dbReference type="Proteomes" id="UP000075230">
    <property type="component" value="Unassembled WGS sequence"/>
</dbReference>
<gene>
    <name evidence="2" type="ORF">RIB2604_00900760</name>
</gene>
<reference evidence="2 3" key="1">
    <citation type="journal article" date="2016" name="DNA Res.">
        <title>Genome sequence of Aspergillus luchuensis NBRC 4314.</title>
        <authorList>
            <person name="Yamada O."/>
            <person name="Machida M."/>
            <person name="Hosoyama A."/>
            <person name="Goto M."/>
            <person name="Takahashi T."/>
            <person name="Futagami T."/>
            <person name="Yamagata Y."/>
            <person name="Takeuchi M."/>
            <person name="Kobayashi T."/>
            <person name="Koike H."/>
            <person name="Abe K."/>
            <person name="Asai K."/>
            <person name="Arita M."/>
            <person name="Fujita N."/>
            <person name="Fukuda K."/>
            <person name="Higa K."/>
            <person name="Horikawa H."/>
            <person name="Ishikawa T."/>
            <person name="Jinno K."/>
            <person name="Kato Y."/>
            <person name="Kirimura K."/>
            <person name="Mizutani O."/>
            <person name="Nakasone K."/>
            <person name="Sano M."/>
            <person name="Shiraishi Y."/>
            <person name="Tsukahara M."/>
            <person name="Gomi K."/>
        </authorList>
    </citation>
    <scope>NUCLEOTIDE SEQUENCE [LARGE SCALE GENOMIC DNA]</scope>
    <source>
        <strain evidence="2 3">RIB 2604</strain>
    </source>
</reference>
<accession>A0A146F4M0</accession>
<protein>
    <submittedName>
        <fullName evidence="2">Uncharacterized protein</fullName>
    </submittedName>
</protein>
<evidence type="ECO:0000256" key="1">
    <source>
        <dbReference type="SAM" id="MobiDB-lite"/>
    </source>
</evidence>
<dbReference type="AlphaFoldDB" id="A0A146F4M0"/>
<organism evidence="2 3">
    <name type="scientific">Aspergillus kawachii</name>
    <name type="common">White koji mold</name>
    <name type="synonym">Aspergillus awamori var. kawachi</name>
    <dbReference type="NCBI Taxonomy" id="1069201"/>
    <lineage>
        <taxon>Eukaryota</taxon>
        <taxon>Fungi</taxon>
        <taxon>Dikarya</taxon>
        <taxon>Ascomycota</taxon>
        <taxon>Pezizomycotina</taxon>
        <taxon>Eurotiomycetes</taxon>
        <taxon>Eurotiomycetidae</taxon>
        <taxon>Eurotiales</taxon>
        <taxon>Aspergillaceae</taxon>
        <taxon>Aspergillus</taxon>
        <taxon>Aspergillus subgen. Circumdati</taxon>
    </lineage>
</organism>